<dbReference type="GO" id="GO:0005096">
    <property type="term" value="F:GTPase activator activity"/>
    <property type="evidence" value="ECO:0007669"/>
    <property type="project" value="UniProtKB-KW"/>
</dbReference>
<feature type="region of interest" description="Disordered" evidence="2">
    <location>
        <begin position="554"/>
        <end position="577"/>
    </location>
</feature>
<dbReference type="FunFam" id="1.10.8.270:FF:000011">
    <property type="entry name" value="TBC1 domain family member 5"/>
    <property type="match status" value="1"/>
</dbReference>
<dbReference type="InterPro" id="IPR035969">
    <property type="entry name" value="Rab-GAP_TBC_sf"/>
</dbReference>
<dbReference type="InterPro" id="IPR000195">
    <property type="entry name" value="Rab-GAP-TBC_dom"/>
</dbReference>
<feature type="domain" description="Rab-GAP TBC" evidence="3">
    <location>
        <begin position="51"/>
        <end position="358"/>
    </location>
</feature>
<dbReference type="PANTHER" id="PTHR22957">
    <property type="entry name" value="TBC1 DOMAIN FAMILY MEMBER GTPASE-ACTIVATING PROTEIN"/>
    <property type="match status" value="1"/>
</dbReference>
<dbReference type="PANTHER" id="PTHR22957:SF337">
    <property type="entry name" value="TBC1 DOMAIN FAMILY MEMBER 5"/>
    <property type="match status" value="1"/>
</dbReference>
<keyword evidence="1" id="KW-0343">GTPase activation</keyword>
<evidence type="ECO:0000259" key="3">
    <source>
        <dbReference type="PROSITE" id="PS50086"/>
    </source>
</evidence>
<dbReference type="Pfam" id="PF00566">
    <property type="entry name" value="RabGAP-TBC"/>
    <property type="match status" value="2"/>
</dbReference>
<dbReference type="Gene3D" id="1.10.8.270">
    <property type="entry name" value="putative rabgap domain of human tbc1 domain family member 14 like domains"/>
    <property type="match status" value="1"/>
</dbReference>
<name>A0A0K2UTI8_LEPSM</name>
<dbReference type="Gene3D" id="1.10.472.80">
    <property type="entry name" value="Ypt/Rab-GAP domain of gyp1p, domain 3"/>
    <property type="match status" value="1"/>
</dbReference>
<evidence type="ECO:0000256" key="1">
    <source>
        <dbReference type="ARBA" id="ARBA00022468"/>
    </source>
</evidence>
<dbReference type="PROSITE" id="PS50086">
    <property type="entry name" value="TBC_RABGAP"/>
    <property type="match status" value="1"/>
</dbReference>
<proteinExistence type="predicted"/>
<evidence type="ECO:0000313" key="4">
    <source>
        <dbReference type="EMBL" id="CDW41583.1"/>
    </source>
</evidence>
<dbReference type="EMBL" id="HACA01024222">
    <property type="protein sequence ID" value="CDW41583.1"/>
    <property type="molecule type" value="Transcribed_RNA"/>
</dbReference>
<dbReference type="OrthoDB" id="27140at2759"/>
<protein>
    <submittedName>
        <fullName evidence="4">TBC1 domain family member 5like [Amphimedon queenslandica]</fullName>
    </submittedName>
</protein>
<sequence length="592" mass="68980">MDPDLVILESEENCHSSSHMASSKNPSFEQEFKETFNSIQQLVERVLRGTYRESRFRSLIWSVLLGILDEENKGFEGDWEGALARSRDRYDSLLKIHRYDVRRRADMSTTELEKDNPLSTHSSSSWNQYFINSELRDEILRDVVRTYPGNPLFRSQTMQNTLTDILFIYAKEFPSISYKQGMHEILAAVLLVVREGVDNYVRMKSDINNEEGITEKELNYLFKCIFDPLYTEHDAYALFESIMKRMHDWYWSPPFSSHFPSKKKSNPISSPNRLFDDEYSQQVCENQESREILNASKRLQHMWNDILALNDGELYGHLEELGIIPSTFGLNWLKLMYSRQFFDDYAFLEIWDAIFATNFILQDFILVAMVHAIRTQLLVSDNTGCNTLLVSSYPKFVDVRYIVQYSLYLFDGIRFTRPKQNPLKQSLVSRTSFSIKNDASTSKTRGSFSKLRLTKKKSSQNKDESASAYEVRNESSTVNKSVELVEYLSQDEIKQSLDILRTRISSWKKNIDFNVDFLKSIFKDEDIQEIEKFDRVLSNFKEISIEMRGVLRSSTGRKGSNMASHMGRSSYTTKKRQSLMAEEALDLIGHNH</sequence>
<reference evidence="4" key="1">
    <citation type="submission" date="2014-05" db="EMBL/GenBank/DDBJ databases">
        <authorList>
            <person name="Chronopoulou M."/>
        </authorList>
    </citation>
    <scope>NUCLEOTIDE SEQUENCE</scope>
    <source>
        <tissue evidence="4">Whole organism</tissue>
    </source>
</reference>
<feature type="compositionally biased region" description="Polar residues" evidence="2">
    <location>
        <begin position="554"/>
        <end position="572"/>
    </location>
</feature>
<organism evidence="4">
    <name type="scientific">Lepeophtheirus salmonis</name>
    <name type="common">Salmon louse</name>
    <name type="synonym">Caligus salmonis</name>
    <dbReference type="NCBI Taxonomy" id="72036"/>
    <lineage>
        <taxon>Eukaryota</taxon>
        <taxon>Metazoa</taxon>
        <taxon>Ecdysozoa</taxon>
        <taxon>Arthropoda</taxon>
        <taxon>Crustacea</taxon>
        <taxon>Multicrustacea</taxon>
        <taxon>Hexanauplia</taxon>
        <taxon>Copepoda</taxon>
        <taxon>Siphonostomatoida</taxon>
        <taxon>Caligidae</taxon>
        <taxon>Lepeophtheirus</taxon>
    </lineage>
</organism>
<dbReference type="SUPFAM" id="SSF47923">
    <property type="entry name" value="Ypt/Rab-GAP domain of gyp1p"/>
    <property type="match status" value="2"/>
</dbReference>
<accession>A0A0K2UTI8</accession>
<dbReference type="GO" id="GO:0005737">
    <property type="term" value="C:cytoplasm"/>
    <property type="evidence" value="ECO:0007669"/>
    <property type="project" value="UniProtKB-ARBA"/>
</dbReference>
<evidence type="ECO:0000256" key="2">
    <source>
        <dbReference type="SAM" id="MobiDB-lite"/>
    </source>
</evidence>
<dbReference type="SMART" id="SM00164">
    <property type="entry name" value="TBC"/>
    <property type="match status" value="1"/>
</dbReference>
<dbReference type="AlphaFoldDB" id="A0A0K2UTI8"/>